<keyword evidence="8" id="KW-0902">Two-component regulatory system</keyword>
<dbReference type="PANTHER" id="PTHR42878:SF7">
    <property type="entry name" value="SENSOR HISTIDINE KINASE GLRK"/>
    <property type="match status" value="1"/>
</dbReference>
<dbReference type="Pfam" id="PF02518">
    <property type="entry name" value="HATPase_c"/>
    <property type="match status" value="1"/>
</dbReference>
<evidence type="ECO:0000313" key="11">
    <source>
        <dbReference type="Proteomes" id="UP000244152"/>
    </source>
</evidence>
<dbReference type="InterPro" id="IPR004358">
    <property type="entry name" value="Sig_transdc_His_kin-like_C"/>
</dbReference>
<dbReference type="Gene3D" id="1.10.287.130">
    <property type="match status" value="1"/>
</dbReference>
<dbReference type="GO" id="GO:0000156">
    <property type="term" value="F:phosphorelay response regulator activity"/>
    <property type="evidence" value="ECO:0007669"/>
    <property type="project" value="TreeGrafter"/>
</dbReference>
<evidence type="ECO:0000256" key="1">
    <source>
        <dbReference type="ARBA" id="ARBA00000085"/>
    </source>
</evidence>
<dbReference type="Pfam" id="PF00512">
    <property type="entry name" value="HisKA"/>
    <property type="match status" value="1"/>
</dbReference>
<dbReference type="SUPFAM" id="SSF47384">
    <property type="entry name" value="Homodimeric domain of signal transducing histidine kinase"/>
    <property type="match status" value="1"/>
</dbReference>
<gene>
    <name evidence="10" type="ORF">C8R21_1592</name>
</gene>
<evidence type="ECO:0000313" key="10">
    <source>
        <dbReference type="EMBL" id="PTQ76941.1"/>
    </source>
</evidence>
<evidence type="ECO:0000256" key="7">
    <source>
        <dbReference type="ARBA" id="ARBA00022840"/>
    </source>
</evidence>
<proteinExistence type="predicted"/>
<accession>A0A2T5HZC8</accession>
<name>A0A2T5HZC8_9PROT</name>
<keyword evidence="7" id="KW-0067">ATP-binding</keyword>
<dbReference type="InterPro" id="IPR050351">
    <property type="entry name" value="BphY/WalK/GraS-like"/>
</dbReference>
<keyword evidence="5" id="KW-0547">Nucleotide-binding</keyword>
<dbReference type="PROSITE" id="PS50109">
    <property type="entry name" value="HIS_KIN"/>
    <property type="match status" value="1"/>
</dbReference>
<dbReference type="RefSeq" id="WP_107763448.1">
    <property type="nucleotide sequence ID" value="NZ_QAOK01000059.1"/>
</dbReference>
<evidence type="ECO:0000256" key="6">
    <source>
        <dbReference type="ARBA" id="ARBA00022777"/>
    </source>
</evidence>
<dbReference type="InterPro" id="IPR003661">
    <property type="entry name" value="HisK_dim/P_dom"/>
</dbReference>
<dbReference type="AlphaFoldDB" id="A0A2T5HZC8"/>
<sequence length="383" mass="43134">MTLATDQNLDLEKLSPNARRMLELRDEVLWEWAERVRQSLEEAEQLPHPILINTFPSLYDNIAEAITPGYPRATGNESNTVASEHGGERARLTSYNVHSVIFEYQILRWTIFEVLKGNGVQLNDDEIYRINASIDGSVREAVNAFALAQLALRERFMAALTHDLRNPLSNAKLAAQLIEHSSELDRIKEFAGQIVASLDRMDGMIQDLLDSARFQSGERLQLRLEEFDMQELAKEVCEQFNFAHGPRFQLIARSARVWWDREAIKRAMENLLGNAVKYGASDTPVRIKIDPVHGRVVLTVHNEGEPIPKGQIESIFQIFQRAAAAREGNKKGWGIGLPYVRSVAESHGGSIEVDSAEHRGTTFLISMPADARPYQHAPTLEGE</sequence>
<evidence type="ECO:0000256" key="5">
    <source>
        <dbReference type="ARBA" id="ARBA00022741"/>
    </source>
</evidence>
<dbReference type="SMART" id="SM00388">
    <property type="entry name" value="HisKA"/>
    <property type="match status" value="1"/>
</dbReference>
<dbReference type="GO" id="GO:0030295">
    <property type="term" value="F:protein kinase activator activity"/>
    <property type="evidence" value="ECO:0007669"/>
    <property type="project" value="TreeGrafter"/>
</dbReference>
<evidence type="ECO:0000256" key="8">
    <source>
        <dbReference type="ARBA" id="ARBA00023012"/>
    </source>
</evidence>
<dbReference type="Proteomes" id="UP000244152">
    <property type="component" value="Unassembled WGS sequence"/>
</dbReference>
<evidence type="ECO:0000256" key="3">
    <source>
        <dbReference type="ARBA" id="ARBA00022553"/>
    </source>
</evidence>
<comment type="catalytic activity">
    <reaction evidence="1">
        <text>ATP + protein L-histidine = ADP + protein N-phospho-L-histidine.</text>
        <dbReference type="EC" id="2.7.13.3"/>
    </reaction>
</comment>
<dbReference type="CDD" id="cd00082">
    <property type="entry name" value="HisKA"/>
    <property type="match status" value="1"/>
</dbReference>
<evidence type="ECO:0000259" key="9">
    <source>
        <dbReference type="PROSITE" id="PS50109"/>
    </source>
</evidence>
<keyword evidence="4" id="KW-0808">Transferase</keyword>
<dbReference type="Gene3D" id="3.30.565.10">
    <property type="entry name" value="Histidine kinase-like ATPase, C-terminal domain"/>
    <property type="match status" value="1"/>
</dbReference>
<organism evidence="10 11">
    <name type="scientific">Nitrosospira multiformis</name>
    <dbReference type="NCBI Taxonomy" id="1231"/>
    <lineage>
        <taxon>Bacteria</taxon>
        <taxon>Pseudomonadati</taxon>
        <taxon>Pseudomonadota</taxon>
        <taxon>Betaproteobacteria</taxon>
        <taxon>Nitrosomonadales</taxon>
        <taxon>Nitrosomonadaceae</taxon>
        <taxon>Nitrosospira</taxon>
    </lineage>
</organism>
<dbReference type="GO" id="GO:0005524">
    <property type="term" value="F:ATP binding"/>
    <property type="evidence" value="ECO:0007669"/>
    <property type="project" value="UniProtKB-KW"/>
</dbReference>
<dbReference type="InterPro" id="IPR036097">
    <property type="entry name" value="HisK_dim/P_sf"/>
</dbReference>
<dbReference type="GO" id="GO:0007234">
    <property type="term" value="P:osmosensory signaling via phosphorelay pathway"/>
    <property type="evidence" value="ECO:0007669"/>
    <property type="project" value="TreeGrafter"/>
</dbReference>
<dbReference type="InterPro" id="IPR003594">
    <property type="entry name" value="HATPase_dom"/>
</dbReference>
<dbReference type="InterPro" id="IPR036890">
    <property type="entry name" value="HATPase_C_sf"/>
</dbReference>
<protein>
    <recommendedName>
        <fullName evidence="2">histidine kinase</fullName>
        <ecNumber evidence="2">2.7.13.3</ecNumber>
    </recommendedName>
</protein>
<evidence type="ECO:0000256" key="4">
    <source>
        <dbReference type="ARBA" id="ARBA00022679"/>
    </source>
</evidence>
<dbReference type="EMBL" id="QAOK01000059">
    <property type="protein sequence ID" value="PTQ76941.1"/>
    <property type="molecule type" value="Genomic_DNA"/>
</dbReference>
<dbReference type="PRINTS" id="PR00344">
    <property type="entry name" value="BCTRLSENSOR"/>
</dbReference>
<dbReference type="EC" id="2.7.13.3" evidence="2"/>
<dbReference type="InterPro" id="IPR005467">
    <property type="entry name" value="His_kinase_dom"/>
</dbReference>
<dbReference type="SUPFAM" id="SSF55874">
    <property type="entry name" value="ATPase domain of HSP90 chaperone/DNA topoisomerase II/histidine kinase"/>
    <property type="match status" value="1"/>
</dbReference>
<evidence type="ECO:0000256" key="2">
    <source>
        <dbReference type="ARBA" id="ARBA00012438"/>
    </source>
</evidence>
<reference evidence="10 11" key="1">
    <citation type="submission" date="2018-04" db="EMBL/GenBank/DDBJ databases">
        <title>Active sludge and wastewater microbial communities from Klosterneuburg, Austria.</title>
        <authorList>
            <person name="Wagner M."/>
        </authorList>
    </citation>
    <scope>NUCLEOTIDE SEQUENCE [LARGE SCALE GENOMIC DNA]</scope>
    <source>
        <strain evidence="10 11">Nl12</strain>
    </source>
</reference>
<feature type="domain" description="Histidine kinase" evidence="9">
    <location>
        <begin position="159"/>
        <end position="371"/>
    </location>
</feature>
<keyword evidence="3" id="KW-0597">Phosphoprotein</keyword>
<dbReference type="GO" id="GO:0000155">
    <property type="term" value="F:phosphorelay sensor kinase activity"/>
    <property type="evidence" value="ECO:0007669"/>
    <property type="project" value="InterPro"/>
</dbReference>
<dbReference type="PANTHER" id="PTHR42878">
    <property type="entry name" value="TWO-COMPONENT HISTIDINE KINASE"/>
    <property type="match status" value="1"/>
</dbReference>
<comment type="caution">
    <text evidence="10">The sequence shown here is derived from an EMBL/GenBank/DDBJ whole genome shotgun (WGS) entry which is preliminary data.</text>
</comment>
<dbReference type="SMART" id="SM00387">
    <property type="entry name" value="HATPase_c"/>
    <property type="match status" value="1"/>
</dbReference>
<keyword evidence="6 10" id="KW-0418">Kinase</keyword>